<keyword evidence="8 10" id="KW-0594">Phospholipid biosynthesis</keyword>
<comment type="caution">
    <text evidence="10">Lacks conserved residue(s) required for the propagation of feature annotation.</text>
</comment>
<comment type="function">
    <text evidence="10">Catalyzes the reduction of the glycolytic intermediate dihydroxyacetone phosphate (DHAP) to sn-glycerol 3-phosphate (G3P), the key precursor for phospholipid synthesis.</text>
</comment>
<comment type="catalytic activity">
    <reaction evidence="10">
        <text>sn-glycerol 3-phosphate + NAD(+) = dihydroxyacetone phosphate + NADH + H(+)</text>
        <dbReference type="Rhea" id="RHEA:11092"/>
        <dbReference type="ChEBI" id="CHEBI:15378"/>
        <dbReference type="ChEBI" id="CHEBI:57540"/>
        <dbReference type="ChEBI" id="CHEBI:57597"/>
        <dbReference type="ChEBI" id="CHEBI:57642"/>
        <dbReference type="ChEBI" id="CHEBI:57945"/>
        <dbReference type="EC" id="1.1.1.94"/>
    </reaction>
</comment>
<dbReference type="RefSeq" id="WP_275568476.1">
    <property type="nucleotide sequence ID" value="NZ_JARGYC010000047.1"/>
</dbReference>
<reference evidence="18" key="1">
    <citation type="submission" date="2023-03" db="EMBL/GenBank/DDBJ databases">
        <title>Multiphase analysis and comparison of six strains from genera Psychromarinibacter, Lutimaribacter, and Maritimibacter, including a novel species: Psychromarinibacter sediminicola sp. nov.</title>
        <authorList>
            <person name="Wang Y.-H."/>
            <person name="Ye M.-Q."/>
            <person name="Du Z.-J."/>
        </authorList>
    </citation>
    <scope>NUCLEOTIDE SEQUENCE</scope>
    <source>
        <strain evidence="18">C21-152</strain>
    </source>
</reference>
<dbReference type="HAMAP" id="MF_00394">
    <property type="entry name" value="NAD_Glyc3P_dehydrog"/>
    <property type="match status" value="1"/>
</dbReference>
<dbReference type="EMBL" id="JARGYC010000047">
    <property type="protein sequence ID" value="MDF0602349.1"/>
    <property type="molecule type" value="Genomic_DNA"/>
</dbReference>
<name>A0AAE3TAU2_9RHOB</name>
<evidence type="ECO:0000256" key="9">
    <source>
        <dbReference type="ARBA" id="ARBA00023264"/>
    </source>
</evidence>
<dbReference type="Pfam" id="PF01210">
    <property type="entry name" value="NAD_Gly3P_dh_N"/>
    <property type="match status" value="1"/>
</dbReference>
<feature type="binding site" evidence="10">
    <location>
        <position position="11"/>
    </location>
    <ligand>
        <name>NADPH</name>
        <dbReference type="ChEBI" id="CHEBI:57783"/>
    </ligand>
</feature>
<keyword evidence="4 10" id="KW-0521">NADP</keyword>
<feature type="binding site" evidence="10">
    <location>
        <position position="249"/>
    </location>
    <ligand>
        <name>sn-glycerol 3-phosphate</name>
        <dbReference type="ChEBI" id="CHEBI:57597"/>
    </ligand>
</feature>
<comment type="catalytic activity">
    <reaction evidence="10 15">
        <text>sn-glycerol 3-phosphate + NADP(+) = dihydroxyacetone phosphate + NADPH + H(+)</text>
        <dbReference type="Rhea" id="RHEA:11096"/>
        <dbReference type="ChEBI" id="CHEBI:15378"/>
        <dbReference type="ChEBI" id="CHEBI:57597"/>
        <dbReference type="ChEBI" id="CHEBI:57642"/>
        <dbReference type="ChEBI" id="CHEBI:57783"/>
        <dbReference type="ChEBI" id="CHEBI:58349"/>
        <dbReference type="EC" id="1.1.1.94"/>
    </reaction>
</comment>
<dbReference type="GO" id="GO:0046167">
    <property type="term" value="P:glycerol-3-phosphate biosynthetic process"/>
    <property type="evidence" value="ECO:0007669"/>
    <property type="project" value="UniProtKB-UniRule"/>
</dbReference>
<evidence type="ECO:0000256" key="12">
    <source>
        <dbReference type="PIRSR" id="PIRSR000114-2"/>
    </source>
</evidence>
<dbReference type="PIRSF" id="PIRSF000114">
    <property type="entry name" value="Glycerol-3-P_dh"/>
    <property type="match status" value="1"/>
</dbReference>
<proteinExistence type="inferred from homology"/>
<dbReference type="GO" id="GO:0051287">
    <property type="term" value="F:NAD binding"/>
    <property type="evidence" value="ECO:0007669"/>
    <property type="project" value="InterPro"/>
</dbReference>
<evidence type="ECO:0000259" key="16">
    <source>
        <dbReference type="Pfam" id="PF01210"/>
    </source>
</evidence>
<dbReference type="PROSITE" id="PS00957">
    <property type="entry name" value="NAD_G3PDH"/>
    <property type="match status" value="1"/>
</dbReference>
<evidence type="ECO:0000259" key="17">
    <source>
        <dbReference type="Pfam" id="PF07479"/>
    </source>
</evidence>
<dbReference type="InterPro" id="IPR013328">
    <property type="entry name" value="6PGD_dom2"/>
</dbReference>
<feature type="binding site" evidence="12">
    <location>
        <begin position="250"/>
        <end position="251"/>
    </location>
    <ligand>
        <name>substrate</name>
    </ligand>
</feature>
<feature type="binding site" evidence="13">
    <location>
        <position position="135"/>
    </location>
    <ligand>
        <name>NAD(+)</name>
        <dbReference type="ChEBI" id="CHEBI:57540"/>
    </ligand>
</feature>
<keyword evidence="10" id="KW-0963">Cytoplasm</keyword>
<feature type="binding site" evidence="10">
    <location>
        <position position="103"/>
    </location>
    <ligand>
        <name>NADPH</name>
        <dbReference type="ChEBI" id="CHEBI:57783"/>
    </ligand>
</feature>
<dbReference type="GO" id="GO:0005829">
    <property type="term" value="C:cytosol"/>
    <property type="evidence" value="ECO:0007669"/>
    <property type="project" value="TreeGrafter"/>
</dbReference>
<keyword evidence="6 10" id="KW-0520">NAD</keyword>
<dbReference type="SUPFAM" id="SSF48179">
    <property type="entry name" value="6-phosphogluconate dehydrogenase C-terminal domain-like"/>
    <property type="match status" value="1"/>
</dbReference>
<evidence type="ECO:0000256" key="5">
    <source>
        <dbReference type="ARBA" id="ARBA00023002"/>
    </source>
</evidence>
<keyword evidence="19" id="KW-1185">Reference proteome</keyword>
<comment type="similarity">
    <text evidence="1 10 14">Belongs to the NAD-dependent glycerol-3-phosphate dehydrogenase family.</text>
</comment>
<feature type="binding site" evidence="13">
    <location>
        <begin position="7"/>
        <end position="12"/>
    </location>
    <ligand>
        <name>NAD(+)</name>
        <dbReference type="ChEBI" id="CHEBI:57540"/>
    </ligand>
</feature>
<feature type="binding site" evidence="10">
    <location>
        <position position="250"/>
    </location>
    <ligand>
        <name>NADPH</name>
        <dbReference type="ChEBI" id="CHEBI:57783"/>
    </ligand>
</feature>
<dbReference type="InterPro" id="IPR006109">
    <property type="entry name" value="G3P_DH_NAD-dep_C"/>
</dbReference>
<comment type="subcellular location">
    <subcellularLocation>
        <location evidence="10">Cytoplasm</location>
    </subcellularLocation>
</comment>
<feature type="binding site" evidence="10">
    <location>
        <position position="131"/>
    </location>
    <ligand>
        <name>sn-glycerol 3-phosphate</name>
        <dbReference type="ChEBI" id="CHEBI:57597"/>
    </ligand>
</feature>
<dbReference type="Pfam" id="PF07479">
    <property type="entry name" value="NAD_Gly3P_dh_C"/>
    <property type="match status" value="1"/>
</dbReference>
<dbReference type="InterPro" id="IPR008927">
    <property type="entry name" value="6-PGluconate_DH-like_C_sf"/>
</dbReference>
<dbReference type="GO" id="GO:0006650">
    <property type="term" value="P:glycerophospholipid metabolic process"/>
    <property type="evidence" value="ECO:0007669"/>
    <property type="project" value="UniProtKB-UniRule"/>
</dbReference>
<evidence type="ECO:0000256" key="13">
    <source>
        <dbReference type="PIRSR" id="PIRSR000114-3"/>
    </source>
</evidence>
<keyword evidence="9 10" id="KW-1208">Phospholipid metabolism</keyword>
<keyword evidence="5 10" id="KW-0560">Oxidoreductase</keyword>
<dbReference type="Proteomes" id="UP001220964">
    <property type="component" value="Unassembled WGS sequence"/>
</dbReference>
<feature type="binding site" evidence="10">
    <location>
        <position position="133"/>
    </location>
    <ligand>
        <name>sn-glycerol 3-phosphate</name>
        <dbReference type="ChEBI" id="CHEBI:57597"/>
    </ligand>
</feature>
<evidence type="ECO:0000256" key="15">
    <source>
        <dbReference type="RuleBase" id="RU000439"/>
    </source>
</evidence>
<keyword evidence="3 10" id="KW-0547">Nucleotide-binding</keyword>
<dbReference type="InterPro" id="IPR006168">
    <property type="entry name" value="G3P_DH_NAD-dep"/>
</dbReference>
<dbReference type="GO" id="GO:0046168">
    <property type="term" value="P:glycerol-3-phosphate catabolic process"/>
    <property type="evidence" value="ECO:0007669"/>
    <property type="project" value="InterPro"/>
</dbReference>
<feature type="active site" description="Proton acceptor" evidence="10 11">
    <location>
        <position position="186"/>
    </location>
</feature>
<dbReference type="NCBIfam" id="NF000940">
    <property type="entry name" value="PRK00094.1-2"/>
    <property type="match status" value="1"/>
</dbReference>
<comment type="pathway">
    <text evidence="10">Membrane lipid metabolism; glycerophospholipid metabolism.</text>
</comment>
<dbReference type="SUPFAM" id="SSF51735">
    <property type="entry name" value="NAD(P)-binding Rossmann-fold domains"/>
    <property type="match status" value="1"/>
</dbReference>
<accession>A0AAE3TAU2</accession>
<evidence type="ECO:0000313" key="18">
    <source>
        <dbReference type="EMBL" id="MDF0602349.1"/>
    </source>
</evidence>
<feature type="binding site" evidence="10">
    <location>
        <position position="271"/>
    </location>
    <ligand>
        <name>NADPH</name>
        <dbReference type="ChEBI" id="CHEBI:57783"/>
    </ligand>
</feature>
<feature type="binding site" evidence="10">
    <location>
        <position position="250"/>
    </location>
    <ligand>
        <name>sn-glycerol 3-phosphate</name>
        <dbReference type="ChEBI" id="CHEBI:57597"/>
    </ligand>
</feature>
<feature type="domain" description="Glycerol-3-phosphate dehydrogenase NAD-dependent N-terminal" evidence="16">
    <location>
        <begin position="3"/>
        <end position="153"/>
    </location>
</feature>
<protein>
    <recommendedName>
        <fullName evidence="10">Glycerol-3-phosphate dehydrogenase [NAD(P)+]</fullName>
        <ecNumber evidence="10">1.1.1.94</ecNumber>
    </recommendedName>
    <alternativeName>
        <fullName evidence="10">NAD(P)(+)-dependent glycerol-3-phosphate dehydrogenase</fullName>
    </alternativeName>
    <alternativeName>
        <fullName evidence="10">NAD(P)H-dependent dihydroxyacetone-phosphate reductase</fullName>
    </alternativeName>
</protein>
<dbReference type="GO" id="GO:0008654">
    <property type="term" value="P:phospholipid biosynthetic process"/>
    <property type="evidence" value="ECO:0007669"/>
    <property type="project" value="UniProtKB-KW"/>
</dbReference>
<gene>
    <name evidence="10" type="primary">gpsA</name>
    <name evidence="18" type="ORF">P1J78_16540</name>
</gene>
<evidence type="ECO:0000256" key="3">
    <source>
        <dbReference type="ARBA" id="ARBA00022741"/>
    </source>
</evidence>
<dbReference type="PANTHER" id="PTHR11728">
    <property type="entry name" value="GLYCEROL-3-PHOSPHATE DEHYDROGENASE"/>
    <property type="match status" value="1"/>
</dbReference>
<evidence type="ECO:0000256" key="10">
    <source>
        <dbReference type="HAMAP-Rule" id="MF_00394"/>
    </source>
</evidence>
<evidence type="ECO:0000256" key="1">
    <source>
        <dbReference type="ARBA" id="ARBA00011009"/>
    </source>
</evidence>
<dbReference type="FunFam" id="3.40.50.720:FF:000019">
    <property type="entry name" value="Glycerol-3-phosphate dehydrogenase [NAD(P)+]"/>
    <property type="match status" value="1"/>
</dbReference>
<dbReference type="PRINTS" id="PR00077">
    <property type="entry name" value="GPDHDRGNASE"/>
</dbReference>
<evidence type="ECO:0000256" key="2">
    <source>
        <dbReference type="ARBA" id="ARBA00022516"/>
    </source>
</evidence>
<feature type="binding site" evidence="10">
    <location>
        <position position="251"/>
    </location>
    <ligand>
        <name>sn-glycerol 3-phosphate</name>
        <dbReference type="ChEBI" id="CHEBI:57597"/>
    </ligand>
</feature>
<evidence type="ECO:0000256" key="8">
    <source>
        <dbReference type="ARBA" id="ARBA00023209"/>
    </source>
</evidence>
<comment type="caution">
    <text evidence="18">The sequence shown here is derived from an EMBL/GenBank/DDBJ whole genome shotgun (WGS) entry which is preliminary data.</text>
</comment>
<sequence>MSVAVLGAGAFGTAMAVALARDGQAVALWGRDAGVVRAMAETRENAGRLPGVVLPDRVTPVAEIAAAAEADTLLLSVPMQSLGGVLAAHPGLWDGKRLVACCKGVDLKTGRGPSGVIADCAPGAVPAVLSGPSFAADIAAGLPTALTLAARDAGEAQALQEQLSTGSLRLYRSTDMAGVELGGALKNVIAIACGMAIGEGFGESARAALMTRGYAEVLRLALARGAQAETLSGLSGLGDMVLTCTSEKSRNYAFGMRLGRAGQAEALATTEGIATARAVAGLAAREGLEMPITRAIAAVLEGEMTVEQAGGALLARPLRPE</sequence>
<feature type="binding site" evidence="10">
    <location>
        <position position="31"/>
    </location>
    <ligand>
        <name>NADPH</name>
        <dbReference type="ChEBI" id="CHEBI:57783"/>
    </ligand>
</feature>
<feature type="binding site" evidence="10">
    <location>
        <position position="239"/>
    </location>
    <ligand>
        <name>sn-glycerol 3-phosphate</name>
        <dbReference type="ChEBI" id="CHEBI:57597"/>
    </ligand>
</feature>
<evidence type="ECO:0000256" key="4">
    <source>
        <dbReference type="ARBA" id="ARBA00022857"/>
    </source>
</evidence>
<feature type="binding site" evidence="13">
    <location>
        <position position="250"/>
    </location>
    <ligand>
        <name>NAD(+)</name>
        <dbReference type="ChEBI" id="CHEBI:57540"/>
    </ligand>
</feature>
<feature type="binding site" evidence="10">
    <location>
        <position position="103"/>
    </location>
    <ligand>
        <name>sn-glycerol 3-phosphate</name>
        <dbReference type="ChEBI" id="CHEBI:57597"/>
    </ligand>
</feature>
<feature type="binding site" evidence="12">
    <location>
        <position position="103"/>
    </location>
    <ligand>
        <name>substrate</name>
    </ligand>
</feature>
<dbReference type="EC" id="1.1.1.94" evidence="10"/>
<evidence type="ECO:0000256" key="11">
    <source>
        <dbReference type="PIRSR" id="PIRSR000114-1"/>
    </source>
</evidence>
<dbReference type="InterPro" id="IPR011128">
    <property type="entry name" value="G3P_DH_NAD-dep_N"/>
</dbReference>
<dbReference type="Gene3D" id="1.10.1040.10">
    <property type="entry name" value="N-(1-d-carboxylethyl)-l-norvaline Dehydrogenase, domain 2"/>
    <property type="match status" value="1"/>
</dbReference>
<dbReference type="GO" id="GO:0005975">
    <property type="term" value="P:carbohydrate metabolic process"/>
    <property type="evidence" value="ECO:0007669"/>
    <property type="project" value="InterPro"/>
</dbReference>
<feature type="binding site" evidence="10">
    <location>
        <position position="135"/>
    </location>
    <ligand>
        <name>NADPH</name>
        <dbReference type="ChEBI" id="CHEBI:57783"/>
    </ligand>
</feature>
<keyword evidence="2 10" id="KW-0444">Lipid biosynthesis</keyword>
<evidence type="ECO:0000256" key="7">
    <source>
        <dbReference type="ARBA" id="ARBA00023098"/>
    </source>
</evidence>
<dbReference type="PANTHER" id="PTHR11728:SF1">
    <property type="entry name" value="GLYCEROL-3-PHOSPHATE DEHYDROGENASE [NAD(+)] 2, CHLOROPLASTIC"/>
    <property type="match status" value="1"/>
</dbReference>
<evidence type="ECO:0000256" key="6">
    <source>
        <dbReference type="ARBA" id="ARBA00023027"/>
    </source>
</evidence>
<feature type="binding site" evidence="10">
    <location>
        <position position="186"/>
    </location>
    <ligand>
        <name>sn-glycerol 3-phosphate</name>
        <dbReference type="ChEBI" id="CHEBI:57597"/>
    </ligand>
</feature>
<evidence type="ECO:0000256" key="14">
    <source>
        <dbReference type="RuleBase" id="RU000437"/>
    </source>
</evidence>
<dbReference type="Gene3D" id="3.40.50.720">
    <property type="entry name" value="NAD(P)-binding Rossmann-like Domain"/>
    <property type="match status" value="1"/>
</dbReference>
<dbReference type="GO" id="GO:0047952">
    <property type="term" value="F:glycerol-3-phosphate dehydrogenase [NAD(P)+] activity"/>
    <property type="evidence" value="ECO:0007669"/>
    <property type="project" value="UniProtKB-UniRule"/>
</dbReference>
<dbReference type="InterPro" id="IPR036291">
    <property type="entry name" value="NAD(P)-bd_dom_sf"/>
</dbReference>
<feature type="domain" description="Glycerol-3-phosphate dehydrogenase NAD-dependent C-terminal" evidence="17">
    <location>
        <begin position="175"/>
        <end position="309"/>
    </location>
</feature>
<evidence type="ECO:0000313" key="19">
    <source>
        <dbReference type="Proteomes" id="UP001220964"/>
    </source>
</evidence>
<organism evidence="18 19">
    <name type="scientific">Psychromarinibacter sediminicola</name>
    <dbReference type="NCBI Taxonomy" id="3033385"/>
    <lineage>
        <taxon>Bacteria</taxon>
        <taxon>Pseudomonadati</taxon>
        <taxon>Pseudomonadota</taxon>
        <taxon>Alphaproteobacteria</taxon>
        <taxon>Rhodobacterales</taxon>
        <taxon>Paracoccaceae</taxon>
        <taxon>Psychromarinibacter</taxon>
    </lineage>
</organism>
<dbReference type="AlphaFoldDB" id="A0AAE3TAU2"/>
<dbReference type="NCBIfam" id="NF000942">
    <property type="entry name" value="PRK00094.1-4"/>
    <property type="match status" value="1"/>
</dbReference>
<keyword evidence="7 10" id="KW-0443">Lipid metabolism</keyword>